<dbReference type="InterPro" id="IPR000073">
    <property type="entry name" value="AB_hydrolase_1"/>
</dbReference>
<gene>
    <name evidence="2" type="ORF">E6K80_13155</name>
</gene>
<dbReference type="Pfam" id="PF00561">
    <property type="entry name" value="Abhydrolase_1"/>
    <property type="match status" value="1"/>
</dbReference>
<dbReference type="GO" id="GO:0016787">
    <property type="term" value="F:hydrolase activity"/>
    <property type="evidence" value="ECO:0007669"/>
    <property type="project" value="UniProtKB-KW"/>
</dbReference>
<sequence length="216" mass="23553">MPTRLQQVTLLGPAGALEGALHAHESRAPELTAVVCHPHPSYGGTLHNKVVHRVASTLHDLGADVLRFNFRGVGRSEGRYDEGRGELEDARAAVRWMHDRTPGARLWLAGFSFGAWVAARLSASEPIVERLILVAPPVTRSGFDVLRHFPVPKLVIQGLDDTTCPPADLEREFALWSEPKTLVRVPGAAHFFDRQLGALGAAIRETWGDAARGALR</sequence>
<dbReference type="PANTHER" id="PTHR42103:SF2">
    <property type="entry name" value="AB HYDROLASE-1 DOMAIN-CONTAINING PROTEIN"/>
    <property type="match status" value="1"/>
</dbReference>
<name>A0A538TZD8_UNCEI</name>
<feature type="domain" description="AB hydrolase-1" evidence="1">
    <location>
        <begin position="43"/>
        <end position="136"/>
    </location>
</feature>
<dbReference type="Proteomes" id="UP000319836">
    <property type="component" value="Unassembled WGS sequence"/>
</dbReference>
<proteinExistence type="predicted"/>
<evidence type="ECO:0000313" key="2">
    <source>
        <dbReference type="EMBL" id="TMQ69002.1"/>
    </source>
</evidence>
<dbReference type="EMBL" id="VBPA01000352">
    <property type="protein sequence ID" value="TMQ69002.1"/>
    <property type="molecule type" value="Genomic_DNA"/>
</dbReference>
<dbReference type="AlphaFoldDB" id="A0A538TZD8"/>
<dbReference type="SUPFAM" id="SSF53474">
    <property type="entry name" value="alpha/beta-Hydrolases"/>
    <property type="match status" value="1"/>
</dbReference>
<organism evidence="2 3">
    <name type="scientific">Eiseniibacteriota bacterium</name>
    <dbReference type="NCBI Taxonomy" id="2212470"/>
    <lineage>
        <taxon>Bacteria</taxon>
        <taxon>Candidatus Eiseniibacteriota</taxon>
    </lineage>
</organism>
<accession>A0A538TZD8</accession>
<dbReference type="PANTHER" id="PTHR42103">
    <property type="entry name" value="ALPHA/BETA-HYDROLASES SUPERFAMILY PROTEIN"/>
    <property type="match status" value="1"/>
</dbReference>
<protein>
    <submittedName>
        <fullName evidence="2">Alpha/beta fold hydrolase</fullName>
    </submittedName>
</protein>
<dbReference type="InterPro" id="IPR029058">
    <property type="entry name" value="AB_hydrolase_fold"/>
</dbReference>
<dbReference type="Gene3D" id="3.40.50.1820">
    <property type="entry name" value="alpha/beta hydrolase"/>
    <property type="match status" value="1"/>
</dbReference>
<comment type="caution">
    <text evidence="2">The sequence shown here is derived from an EMBL/GenBank/DDBJ whole genome shotgun (WGS) entry which is preliminary data.</text>
</comment>
<evidence type="ECO:0000259" key="1">
    <source>
        <dbReference type="Pfam" id="PF00561"/>
    </source>
</evidence>
<evidence type="ECO:0000313" key="3">
    <source>
        <dbReference type="Proteomes" id="UP000319836"/>
    </source>
</evidence>
<reference evidence="2 3" key="1">
    <citation type="journal article" date="2019" name="Nat. Microbiol.">
        <title>Mediterranean grassland soil C-N compound turnover is dependent on rainfall and depth, and is mediated by genomically divergent microorganisms.</title>
        <authorList>
            <person name="Diamond S."/>
            <person name="Andeer P.F."/>
            <person name="Li Z."/>
            <person name="Crits-Christoph A."/>
            <person name="Burstein D."/>
            <person name="Anantharaman K."/>
            <person name="Lane K.R."/>
            <person name="Thomas B.C."/>
            <person name="Pan C."/>
            <person name="Northen T.R."/>
            <person name="Banfield J.F."/>
        </authorList>
    </citation>
    <scope>NUCLEOTIDE SEQUENCE [LARGE SCALE GENOMIC DNA]</scope>
    <source>
        <strain evidence="2">WS_10</strain>
    </source>
</reference>
<keyword evidence="2" id="KW-0378">Hydrolase</keyword>